<protein>
    <submittedName>
        <fullName evidence="1">Uncharacterized protein</fullName>
    </submittedName>
</protein>
<dbReference type="Proteomes" id="UP000177996">
    <property type="component" value="Unassembled WGS sequence"/>
</dbReference>
<evidence type="ECO:0000313" key="2">
    <source>
        <dbReference type="Proteomes" id="UP000177996"/>
    </source>
</evidence>
<evidence type="ECO:0000313" key="1">
    <source>
        <dbReference type="EMBL" id="OGZ06922.1"/>
    </source>
</evidence>
<comment type="caution">
    <text evidence="1">The sequence shown here is derived from an EMBL/GenBank/DDBJ whole genome shotgun (WGS) entry which is preliminary data.</text>
</comment>
<name>A0A1G2D0B7_9BACT</name>
<dbReference type="EMBL" id="MHLL01000075">
    <property type="protein sequence ID" value="OGZ06922.1"/>
    <property type="molecule type" value="Genomic_DNA"/>
</dbReference>
<sequence length="276" mass="31582">MNIGPVVPYDTPESLLREWLYQGQEVISPGTGKKATVLSFEKKYLQRGGFDHKRAGVYFDFNRVRIVEKSRHEHVWNAWGLFSDDQWPTQATCEKMDNLFVRLGDLPDTPFWVGDTVSAGGADCEARSGHYIVKSICYDVEPDDRNRYVLDGSHIEGKDYNPKCKTSSLRRVSRGNIWKLEHGKPLSFPGATEEKRLLEEAAFYKSLGMSHKVIFTDTESELWPIGGGLRELREGRADRLIIKNAQVTLIKYDDVGFGNRMRAAEFKRLEINARYI</sequence>
<proteinExistence type="predicted"/>
<organism evidence="1 2">
    <name type="scientific">Candidatus Lloydbacteria bacterium RIFCSPHIGHO2_02_FULL_50_13</name>
    <dbReference type="NCBI Taxonomy" id="1798661"/>
    <lineage>
        <taxon>Bacteria</taxon>
        <taxon>Candidatus Lloydiibacteriota</taxon>
    </lineage>
</organism>
<dbReference type="AlphaFoldDB" id="A0A1G2D0B7"/>
<gene>
    <name evidence="1" type="ORF">A3D65_04465</name>
</gene>
<reference evidence="1 2" key="1">
    <citation type="journal article" date="2016" name="Nat. Commun.">
        <title>Thousands of microbial genomes shed light on interconnected biogeochemical processes in an aquifer system.</title>
        <authorList>
            <person name="Anantharaman K."/>
            <person name="Brown C.T."/>
            <person name="Hug L.A."/>
            <person name="Sharon I."/>
            <person name="Castelle C.J."/>
            <person name="Probst A.J."/>
            <person name="Thomas B.C."/>
            <person name="Singh A."/>
            <person name="Wilkins M.J."/>
            <person name="Karaoz U."/>
            <person name="Brodie E.L."/>
            <person name="Williams K.H."/>
            <person name="Hubbard S.S."/>
            <person name="Banfield J.F."/>
        </authorList>
    </citation>
    <scope>NUCLEOTIDE SEQUENCE [LARGE SCALE GENOMIC DNA]</scope>
</reference>
<accession>A0A1G2D0B7</accession>